<dbReference type="GO" id="GO:0004519">
    <property type="term" value="F:endonuclease activity"/>
    <property type="evidence" value="ECO:0007669"/>
    <property type="project" value="UniProtKB-KW"/>
</dbReference>
<dbReference type="InterPro" id="IPR011257">
    <property type="entry name" value="DNA_glycosylase"/>
</dbReference>
<organism evidence="6">
    <name type="scientific">Sporolactobacillus sp. Y61</name>
    <dbReference type="NCBI Taxonomy" id="3160863"/>
    <lineage>
        <taxon>Bacteria</taxon>
        <taxon>Bacillati</taxon>
        <taxon>Bacillota</taxon>
        <taxon>Bacilli</taxon>
        <taxon>Bacillales</taxon>
        <taxon>Sporolactobacillaceae</taxon>
        <taxon>Sporolactobacillus</taxon>
    </lineage>
</organism>
<dbReference type="InterPro" id="IPR003265">
    <property type="entry name" value="HhH-GPD_domain"/>
</dbReference>
<evidence type="ECO:0000256" key="2">
    <source>
        <dbReference type="ARBA" id="ARBA00022723"/>
    </source>
</evidence>
<feature type="domain" description="HhH-GPD" evidence="5">
    <location>
        <begin position="36"/>
        <end position="191"/>
    </location>
</feature>
<evidence type="ECO:0000313" key="6">
    <source>
        <dbReference type="EMBL" id="XCJ16460.1"/>
    </source>
</evidence>
<accession>A0AAU8IEQ5</accession>
<dbReference type="PANTHER" id="PTHR10359">
    <property type="entry name" value="A/G-SPECIFIC ADENINE GLYCOSYLASE/ENDONUCLEASE III"/>
    <property type="match status" value="1"/>
</dbReference>
<dbReference type="Pfam" id="PF00730">
    <property type="entry name" value="HhH-GPD"/>
    <property type="match status" value="1"/>
</dbReference>
<protein>
    <submittedName>
        <fullName evidence="6">Endonuclease III domain-containing protein</fullName>
    </submittedName>
</protein>
<dbReference type="Gene3D" id="1.10.1670.10">
    <property type="entry name" value="Helix-hairpin-Helix base-excision DNA repair enzymes (C-terminal)"/>
    <property type="match status" value="1"/>
</dbReference>
<dbReference type="EMBL" id="CP159510">
    <property type="protein sequence ID" value="XCJ16460.1"/>
    <property type="molecule type" value="Genomic_DNA"/>
</dbReference>
<dbReference type="GO" id="GO:0051539">
    <property type="term" value="F:4 iron, 4 sulfur cluster binding"/>
    <property type="evidence" value="ECO:0007669"/>
    <property type="project" value="UniProtKB-KW"/>
</dbReference>
<dbReference type="InterPro" id="IPR023170">
    <property type="entry name" value="HhH_base_excis_C"/>
</dbReference>
<keyword evidence="6" id="KW-0540">Nuclease</keyword>
<reference evidence="6" key="1">
    <citation type="submission" date="2024-06" db="EMBL/GenBank/DDBJ databases">
        <authorList>
            <person name="Fan A."/>
            <person name="Zhang F.Y."/>
            <person name="Zhang L."/>
        </authorList>
    </citation>
    <scope>NUCLEOTIDE SEQUENCE</scope>
    <source>
        <strain evidence="6">Y61</strain>
    </source>
</reference>
<keyword evidence="6" id="KW-0255">Endonuclease</keyword>
<dbReference type="GO" id="GO:0006284">
    <property type="term" value="P:base-excision repair"/>
    <property type="evidence" value="ECO:0007669"/>
    <property type="project" value="InterPro"/>
</dbReference>
<dbReference type="SUPFAM" id="SSF48150">
    <property type="entry name" value="DNA-glycosylase"/>
    <property type="match status" value="1"/>
</dbReference>
<name>A0AAU8IEQ5_9BACL</name>
<dbReference type="PIRSF" id="PIRSF001435">
    <property type="entry name" value="Nth"/>
    <property type="match status" value="1"/>
</dbReference>
<evidence type="ECO:0000256" key="3">
    <source>
        <dbReference type="ARBA" id="ARBA00023004"/>
    </source>
</evidence>
<evidence type="ECO:0000259" key="5">
    <source>
        <dbReference type="SMART" id="SM00478"/>
    </source>
</evidence>
<evidence type="ECO:0000256" key="1">
    <source>
        <dbReference type="ARBA" id="ARBA00022485"/>
    </source>
</evidence>
<sequence>MKLNQMERYHILLRSYGPQHWWPAESTFEMLIGAILTQNTSWKNVDLALKRLKPGLTPEKIERMSPETLADCIRPSGFYRLKAERIRSFLAWYRDYHYDPSRVSAVDASSLRNELLDVKGIGRETADAMLVYAFKKPFFIADAYARRFFTRLGDDVPKNYDDFRKQVEAGLPDDLAVYQEYHALIVAHGKMHCRAAARCDGCPFFSKCEARIEKDYQRRHGGFK</sequence>
<keyword evidence="4" id="KW-0411">Iron-sulfur</keyword>
<keyword evidence="2" id="KW-0479">Metal-binding</keyword>
<dbReference type="Gene3D" id="1.10.340.30">
    <property type="entry name" value="Hypothetical protein, domain 2"/>
    <property type="match status" value="1"/>
</dbReference>
<dbReference type="CDD" id="cd00056">
    <property type="entry name" value="ENDO3c"/>
    <property type="match status" value="1"/>
</dbReference>
<keyword evidence="3" id="KW-0408">Iron</keyword>
<keyword evidence="6" id="KW-0378">Hydrolase</keyword>
<evidence type="ECO:0000256" key="4">
    <source>
        <dbReference type="ARBA" id="ARBA00023014"/>
    </source>
</evidence>
<dbReference type="RefSeq" id="WP_353947964.1">
    <property type="nucleotide sequence ID" value="NZ_CP159510.1"/>
</dbReference>
<dbReference type="GO" id="GO:0046872">
    <property type="term" value="F:metal ion binding"/>
    <property type="evidence" value="ECO:0007669"/>
    <property type="project" value="UniProtKB-KW"/>
</dbReference>
<keyword evidence="1" id="KW-0004">4Fe-4S</keyword>
<dbReference type="SMART" id="SM00478">
    <property type="entry name" value="ENDO3c"/>
    <property type="match status" value="1"/>
</dbReference>
<dbReference type="PANTHER" id="PTHR10359:SF19">
    <property type="entry name" value="DNA REPAIR GLYCOSYLASE MJ1434-RELATED"/>
    <property type="match status" value="1"/>
</dbReference>
<gene>
    <name evidence="6" type="ORF">ABNN70_12440</name>
</gene>
<dbReference type="AlphaFoldDB" id="A0AAU8IEQ5"/>
<proteinExistence type="predicted"/>